<protein>
    <recommendedName>
        <fullName evidence="4">Antibiotic biosynthesis monooxygenase</fullName>
    </recommendedName>
</protein>
<reference evidence="2 3" key="1">
    <citation type="submission" date="2022-03" db="EMBL/GenBank/DDBJ databases">
        <title>Streptomyces yunnanensis P86,complete genome.</title>
        <authorList>
            <person name="Chen S."/>
            <person name="Zhang Q."/>
        </authorList>
    </citation>
    <scope>NUCLEOTIDE SEQUENCE [LARGE SCALE GENOMIC DNA]</scope>
    <source>
        <strain evidence="2 3">P86</strain>
    </source>
</reference>
<evidence type="ECO:0008006" key="4">
    <source>
        <dbReference type="Google" id="ProtNLM"/>
    </source>
</evidence>
<feature type="region of interest" description="Disordered" evidence="1">
    <location>
        <begin position="1"/>
        <end position="21"/>
    </location>
</feature>
<organism evidence="2 3">
    <name type="scientific">Streptomyces yunnanensis</name>
    <dbReference type="NCBI Taxonomy" id="156453"/>
    <lineage>
        <taxon>Bacteria</taxon>
        <taxon>Bacillati</taxon>
        <taxon>Actinomycetota</taxon>
        <taxon>Actinomycetes</taxon>
        <taxon>Kitasatosporales</taxon>
        <taxon>Streptomycetaceae</taxon>
        <taxon>Streptomyces</taxon>
    </lineage>
</organism>
<gene>
    <name evidence="2" type="ORF">MOV08_23535</name>
</gene>
<proteinExistence type="predicted"/>
<evidence type="ECO:0000313" key="3">
    <source>
        <dbReference type="Proteomes" id="UP001218629"/>
    </source>
</evidence>
<name>A0ABY8ADD9_9ACTN</name>
<dbReference type="InterPro" id="IPR011008">
    <property type="entry name" value="Dimeric_a/b-barrel"/>
</dbReference>
<sequence length="253" mass="26864">MTADTPFPTPSSASSAPASSPAGFRVDVFPEVRRPDAGAVLIGEWDTGGPERQRAVMDGVARLWAEAPLPDGLLSRVLFAGTDGRSVLNYGQWTSHAARREFLRTGAAGLRDRLAALLDDVGGVGTGGPGTYRLYASLPPGGEPPAPGCVVRTAFRTAGEDTARRLVDGLLERADGRRAGDGAIASYFHLSEDGTRVVDYSEWADPQSHRRVVDTRLRDGGPVMRFLGGLDGVEPLGFRRFTAPRGLVRALPA</sequence>
<dbReference type="Gene3D" id="3.30.70.100">
    <property type="match status" value="2"/>
</dbReference>
<dbReference type="Proteomes" id="UP001218629">
    <property type="component" value="Chromosome"/>
</dbReference>
<keyword evidence="3" id="KW-1185">Reference proteome</keyword>
<dbReference type="SUPFAM" id="SSF54909">
    <property type="entry name" value="Dimeric alpha+beta barrel"/>
    <property type="match status" value="1"/>
</dbReference>
<evidence type="ECO:0000256" key="1">
    <source>
        <dbReference type="SAM" id="MobiDB-lite"/>
    </source>
</evidence>
<dbReference type="EMBL" id="CP095749">
    <property type="protein sequence ID" value="WEB41940.1"/>
    <property type="molecule type" value="Genomic_DNA"/>
</dbReference>
<evidence type="ECO:0000313" key="2">
    <source>
        <dbReference type="EMBL" id="WEB41940.1"/>
    </source>
</evidence>
<accession>A0ABY8ADD9</accession>
<dbReference type="RefSeq" id="WP_275308750.1">
    <property type="nucleotide sequence ID" value="NZ_CP095749.1"/>
</dbReference>